<feature type="domain" description="UspA" evidence="1">
    <location>
        <begin position="10"/>
        <end position="131"/>
    </location>
</feature>
<dbReference type="AlphaFoldDB" id="A0A2N3HJH5"/>
<reference evidence="2 3" key="1">
    <citation type="submission" date="2017-12" db="EMBL/GenBank/DDBJ databases">
        <title>Confluentibacter flavum sp. nov., isolated from the saline lake.</title>
        <authorList>
            <person name="Yu L."/>
        </authorList>
    </citation>
    <scope>NUCLEOTIDE SEQUENCE [LARGE SCALE GENOMIC DNA]</scope>
    <source>
        <strain evidence="2 3">3B</strain>
    </source>
</reference>
<dbReference type="Pfam" id="PF00582">
    <property type="entry name" value="Usp"/>
    <property type="match status" value="1"/>
</dbReference>
<dbReference type="InterPro" id="IPR014729">
    <property type="entry name" value="Rossmann-like_a/b/a_fold"/>
</dbReference>
<organism evidence="2 3">
    <name type="scientific">Confluentibacter flavum</name>
    <dbReference type="NCBI Taxonomy" id="1909700"/>
    <lineage>
        <taxon>Bacteria</taxon>
        <taxon>Pseudomonadati</taxon>
        <taxon>Bacteroidota</taxon>
        <taxon>Flavobacteriia</taxon>
        <taxon>Flavobacteriales</taxon>
        <taxon>Flavobacteriaceae</taxon>
        <taxon>Confluentibacter</taxon>
    </lineage>
</organism>
<name>A0A2N3HJH5_9FLAO</name>
<dbReference type="SUPFAM" id="SSF52402">
    <property type="entry name" value="Adenine nucleotide alpha hydrolases-like"/>
    <property type="match status" value="1"/>
</dbReference>
<keyword evidence="3" id="KW-1185">Reference proteome</keyword>
<comment type="caution">
    <text evidence="2">The sequence shown here is derived from an EMBL/GenBank/DDBJ whole genome shotgun (WGS) entry which is preliminary data.</text>
</comment>
<dbReference type="Proteomes" id="UP000233435">
    <property type="component" value="Unassembled WGS sequence"/>
</dbReference>
<evidence type="ECO:0000313" key="3">
    <source>
        <dbReference type="Proteomes" id="UP000233435"/>
    </source>
</evidence>
<evidence type="ECO:0000259" key="1">
    <source>
        <dbReference type="Pfam" id="PF00582"/>
    </source>
</evidence>
<dbReference type="EMBL" id="PJEO01000036">
    <property type="protein sequence ID" value="PKQ44988.1"/>
    <property type="molecule type" value="Genomic_DNA"/>
</dbReference>
<dbReference type="RefSeq" id="WP_106659796.1">
    <property type="nucleotide sequence ID" value="NZ_PJEO01000036.1"/>
</dbReference>
<sequence>MKKNINKPKILVLSNLKNSTINILKSTISLAKMVDGDIQFFYVKKPTEIVEKDNQLSANRAINQEHNVIENKIQNLINPISKDYGVSINYSYSFGNVKNEIDKYITEHQPDIIVLGKKQSNSLSFIGDNITAFILKKYPGIVMIADNQNYLEPNKELSLGLLNNIEPSVNKDLLEHLISYTQEPIKSFKIIKNSNTFKETDITSDKKTIEYVFEHNDNTIKNLSNYLSINNINLLYMDRGNKNSKSKKRLLKSEINEVLKNLNVSLLLTGNREYNVA</sequence>
<gene>
    <name evidence="2" type="ORF">CSW08_10260</name>
</gene>
<protein>
    <submittedName>
        <fullName evidence="2">Universal stress protein</fullName>
    </submittedName>
</protein>
<dbReference type="InterPro" id="IPR006016">
    <property type="entry name" value="UspA"/>
</dbReference>
<dbReference type="Gene3D" id="3.40.50.620">
    <property type="entry name" value="HUPs"/>
    <property type="match status" value="1"/>
</dbReference>
<accession>A0A2N3HJH5</accession>
<evidence type="ECO:0000313" key="2">
    <source>
        <dbReference type="EMBL" id="PKQ44988.1"/>
    </source>
</evidence>
<proteinExistence type="predicted"/>
<dbReference type="OrthoDB" id="1198867at2"/>